<dbReference type="EMBL" id="KV748293">
    <property type="protein sequence ID" value="OCK86640.1"/>
    <property type="molecule type" value="Genomic_DNA"/>
</dbReference>
<sequence length="107" mass="11018">MLVMPIPPILLMPCSSSSSLPTLRASSNPKSASLRAADQRGKRGRRASRGLGLALPGADANGVGVMEDVDVDVDVDADTDEGTTLLQNDGAAVLRLPLLVLGLKGLL</sequence>
<organism evidence="1 2">
    <name type="scientific">Cenococcum geophilum 1.58</name>
    <dbReference type="NCBI Taxonomy" id="794803"/>
    <lineage>
        <taxon>Eukaryota</taxon>
        <taxon>Fungi</taxon>
        <taxon>Dikarya</taxon>
        <taxon>Ascomycota</taxon>
        <taxon>Pezizomycotina</taxon>
        <taxon>Dothideomycetes</taxon>
        <taxon>Pleosporomycetidae</taxon>
        <taxon>Gloniales</taxon>
        <taxon>Gloniaceae</taxon>
        <taxon>Cenococcum</taxon>
    </lineage>
</organism>
<accession>A0ACC8EKG4</accession>
<evidence type="ECO:0000313" key="2">
    <source>
        <dbReference type="Proteomes" id="UP000250078"/>
    </source>
</evidence>
<reference evidence="1 2" key="1">
    <citation type="journal article" date="2016" name="Nat. Commun.">
        <title>Ectomycorrhizal ecology is imprinted in the genome of the dominant symbiotic fungus Cenococcum geophilum.</title>
        <authorList>
            <consortium name="DOE Joint Genome Institute"/>
            <person name="Peter M."/>
            <person name="Kohler A."/>
            <person name="Ohm R.A."/>
            <person name="Kuo A."/>
            <person name="Krutzmann J."/>
            <person name="Morin E."/>
            <person name="Arend M."/>
            <person name="Barry K.W."/>
            <person name="Binder M."/>
            <person name="Choi C."/>
            <person name="Clum A."/>
            <person name="Copeland A."/>
            <person name="Grisel N."/>
            <person name="Haridas S."/>
            <person name="Kipfer T."/>
            <person name="LaButti K."/>
            <person name="Lindquist E."/>
            <person name="Lipzen A."/>
            <person name="Maire R."/>
            <person name="Meier B."/>
            <person name="Mihaltcheva S."/>
            <person name="Molinier V."/>
            <person name="Murat C."/>
            <person name="Poggeler S."/>
            <person name="Quandt C.A."/>
            <person name="Sperisen C."/>
            <person name="Tritt A."/>
            <person name="Tisserant E."/>
            <person name="Crous P.W."/>
            <person name="Henrissat B."/>
            <person name="Nehls U."/>
            <person name="Egli S."/>
            <person name="Spatafora J.W."/>
            <person name="Grigoriev I.V."/>
            <person name="Martin F.M."/>
        </authorList>
    </citation>
    <scope>NUCLEOTIDE SEQUENCE [LARGE SCALE GENOMIC DNA]</scope>
    <source>
        <strain evidence="1 2">1.58</strain>
    </source>
</reference>
<protein>
    <submittedName>
        <fullName evidence="1">Uncharacterized protein</fullName>
    </submittedName>
</protein>
<proteinExistence type="predicted"/>
<keyword evidence="2" id="KW-1185">Reference proteome</keyword>
<evidence type="ECO:0000313" key="1">
    <source>
        <dbReference type="EMBL" id="OCK86640.1"/>
    </source>
</evidence>
<gene>
    <name evidence="1" type="ORF">K441DRAFT_683203</name>
</gene>
<name>A0ACC8EKG4_9PEZI</name>
<dbReference type="Proteomes" id="UP000250078">
    <property type="component" value="Unassembled WGS sequence"/>
</dbReference>